<dbReference type="InterPro" id="IPR024909">
    <property type="entry name" value="Cys-tRNA/MSH_ligase"/>
</dbReference>
<dbReference type="InterPro" id="IPR032678">
    <property type="entry name" value="tRNA-synt_1_cat_dom"/>
</dbReference>
<dbReference type="PRINTS" id="PR00983">
    <property type="entry name" value="TRNASYNTHCYS"/>
</dbReference>
<dbReference type="InterPro" id="IPR009080">
    <property type="entry name" value="tRNAsynth_Ia_anticodon-bd"/>
</dbReference>
<feature type="domain" description="Cysteinyl-tRNA synthetase class Ia DALR" evidence="15">
    <location>
        <begin position="358"/>
        <end position="414"/>
    </location>
</feature>
<feature type="binding site" evidence="13">
    <location>
        <position position="284"/>
    </location>
    <ligand>
        <name>ATP</name>
        <dbReference type="ChEBI" id="CHEBI:30616"/>
    </ligand>
</feature>
<dbReference type="CDD" id="cd00672">
    <property type="entry name" value="CysRS_core"/>
    <property type="match status" value="1"/>
</dbReference>
<dbReference type="EMBL" id="JACHHV010000003">
    <property type="protein sequence ID" value="MBB5887433.1"/>
    <property type="molecule type" value="Genomic_DNA"/>
</dbReference>
<evidence type="ECO:0000256" key="12">
    <source>
        <dbReference type="ARBA" id="ARBA00047398"/>
    </source>
</evidence>
<feature type="binding site" evidence="13">
    <location>
        <position position="252"/>
    </location>
    <ligand>
        <name>Zn(2+)</name>
        <dbReference type="ChEBI" id="CHEBI:29105"/>
    </ligand>
</feature>
<evidence type="ECO:0000259" key="15">
    <source>
        <dbReference type="SMART" id="SM00840"/>
    </source>
</evidence>
<comment type="similarity">
    <text evidence="2 13">Belongs to the class-I aminoacyl-tRNA synthetase family.</text>
</comment>
<keyword evidence="14" id="KW-0175">Coiled coil</keyword>
<proteinExistence type="inferred from homology"/>
<sequence length="463" mass="53153">MIKIYNTYSRSLEDFNPIEEGKVRMYVCGPTVYNYIHVGNARAVVAFDVVRRYLERFGNIDASGKRFGYEVDYVSNFTDVDDKIINTAQKEGIEPIELAQRYIDAFYEDTDVLKVKHATHAPRATEYIYQMIDFIQDLIDKDFAYVSEGDVYFRVSKSQNYAKLANKKLDELLEGASGRIDTDLESKRKESPVDFALWKATKEGEIFWQAPWGKGRPGWHIECSVMSGSLLGETLDIHGGGQDLEFPHHTNEIAQSEAHNNGTKFVNIWMHNGFVNIDGEKMSKSMNNFTTVHEMLQAGLDPQVLRFFLATTHYRRPVDFNNEALERAENNLKKIENAYRNLDVLANDDGSLTSFEIAFTTAMDNDFNIADGLTVFYDFISWVNKGNGGSDVKRFFDDILKIIGLEFKQDEEILDSEIEFLIEERNLARAKKDYARSDEIRDSLKAQGIVLEDTSQGMRWHRE</sequence>
<dbReference type="GO" id="GO:0006423">
    <property type="term" value="P:cysteinyl-tRNA aminoacylation"/>
    <property type="evidence" value="ECO:0007669"/>
    <property type="project" value="UniProtKB-UniRule"/>
</dbReference>
<dbReference type="NCBIfam" id="TIGR00435">
    <property type="entry name" value="cysS"/>
    <property type="match status" value="1"/>
</dbReference>
<evidence type="ECO:0000256" key="6">
    <source>
        <dbReference type="ARBA" id="ARBA00022723"/>
    </source>
</evidence>
<reference evidence="16 17" key="1">
    <citation type="submission" date="2020-08" db="EMBL/GenBank/DDBJ databases">
        <title>Genomic Encyclopedia of Type Strains, Phase IV (KMG-IV): sequencing the most valuable type-strain genomes for metagenomic binning, comparative biology and taxonomic classification.</title>
        <authorList>
            <person name="Goeker M."/>
        </authorList>
    </citation>
    <scope>NUCLEOTIDE SEQUENCE [LARGE SCALE GENOMIC DNA]</scope>
    <source>
        <strain evidence="16 17">DSM 14925</strain>
    </source>
</reference>
<name>A0A841C3M7_9LACT</name>
<feature type="short sequence motif" description="'HIGH' region" evidence="13">
    <location>
        <begin position="30"/>
        <end position="40"/>
    </location>
</feature>
<evidence type="ECO:0000256" key="9">
    <source>
        <dbReference type="ARBA" id="ARBA00022840"/>
    </source>
</evidence>
<dbReference type="SMART" id="SM00840">
    <property type="entry name" value="DALR_2"/>
    <property type="match status" value="1"/>
</dbReference>
<comment type="subunit">
    <text evidence="3 13">Monomer.</text>
</comment>
<feature type="binding site" evidence="13">
    <location>
        <position position="223"/>
    </location>
    <ligand>
        <name>Zn(2+)</name>
        <dbReference type="ChEBI" id="CHEBI:29105"/>
    </ligand>
</feature>
<dbReference type="PANTHER" id="PTHR10890">
    <property type="entry name" value="CYSTEINYL-TRNA SYNTHETASE"/>
    <property type="match status" value="1"/>
</dbReference>
<evidence type="ECO:0000256" key="8">
    <source>
        <dbReference type="ARBA" id="ARBA00022833"/>
    </source>
</evidence>
<dbReference type="GO" id="GO:0005524">
    <property type="term" value="F:ATP binding"/>
    <property type="evidence" value="ECO:0007669"/>
    <property type="project" value="UniProtKB-UniRule"/>
</dbReference>
<dbReference type="PANTHER" id="PTHR10890:SF3">
    <property type="entry name" value="CYSTEINE--TRNA LIGASE, CYTOPLASMIC"/>
    <property type="match status" value="1"/>
</dbReference>
<evidence type="ECO:0000313" key="17">
    <source>
        <dbReference type="Proteomes" id="UP000562464"/>
    </source>
</evidence>
<organism evidence="16 17">
    <name type="scientific">Lactovum miscens</name>
    <dbReference type="NCBI Taxonomy" id="190387"/>
    <lineage>
        <taxon>Bacteria</taxon>
        <taxon>Bacillati</taxon>
        <taxon>Bacillota</taxon>
        <taxon>Bacilli</taxon>
        <taxon>Lactobacillales</taxon>
        <taxon>Streptococcaceae</taxon>
        <taxon>Lactovum</taxon>
    </lineage>
</organism>
<evidence type="ECO:0000256" key="3">
    <source>
        <dbReference type="ARBA" id="ARBA00011245"/>
    </source>
</evidence>
<evidence type="ECO:0000256" key="7">
    <source>
        <dbReference type="ARBA" id="ARBA00022741"/>
    </source>
</evidence>
<dbReference type="HAMAP" id="MF_00041">
    <property type="entry name" value="Cys_tRNA_synth"/>
    <property type="match status" value="1"/>
</dbReference>
<comment type="subcellular location">
    <subcellularLocation>
        <location evidence="1 13">Cytoplasm</location>
    </subcellularLocation>
</comment>
<evidence type="ECO:0000256" key="2">
    <source>
        <dbReference type="ARBA" id="ARBA00005594"/>
    </source>
</evidence>
<dbReference type="GO" id="GO:0005829">
    <property type="term" value="C:cytosol"/>
    <property type="evidence" value="ECO:0007669"/>
    <property type="project" value="TreeGrafter"/>
</dbReference>
<feature type="short sequence motif" description="'KMSKS' region" evidence="13">
    <location>
        <begin position="281"/>
        <end position="285"/>
    </location>
</feature>
<comment type="cofactor">
    <cofactor evidence="13">
        <name>Zn(2+)</name>
        <dbReference type="ChEBI" id="CHEBI:29105"/>
    </cofactor>
    <text evidence="13">Binds 1 zinc ion per subunit.</text>
</comment>
<dbReference type="Pfam" id="PF23493">
    <property type="entry name" value="CysS_C"/>
    <property type="match status" value="1"/>
</dbReference>
<dbReference type="Gene3D" id="1.20.120.1910">
    <property type="entry name" value="Cysteine-tRNA ligase, C-terminal anti-codon recognition domain"/>
    <property type="match status" value="1"/>
</dbReference>
<keyword evidence="8 13" id="KW-0862">Zinc</keyword>
<dbReference type="InterPro" id="IPR015273">
    <property type="entry name" value="Cys-tRNA-synt_Ia_DALR"/>
</dbReference>
<keyword evidence="17" id="KW-1185">Reference proteome</keyword>
<dbReference type="EC" id="6.1.1.16" evidence="13"/>
<keyword evidence="9 13" id="KW-0067">ATP-binding</keyword>
<evidence type="ECO:0000256" key="11">
    <source>
        <dbReference type="ARBA" id="ARBA00023146"/>
    </source>
</evidence>
<keyword evidence="6 13" id="KW-0479">Metal-binding</keyword>
<keyword evidence="4 13" id="KW-0963">Cytoplasm</keyword>
<protein>
    <recommendedName>
        <fullName evidence="13">Cysteine--tRNA ligase</fullName>
        <ecNumber evidence="13">6.1.1.16</ecNumber>
    </recommendedName>
    <alternativeName>
        <fullName evidence="13">Cysteinyl-tRNA synthetase</fullName>
        <shortName evidence="13">CysRS</shortName>
    </alternativeName>
</protein>
<keyword evidence="11 13" id="KW-0030">Aminoacyl-tRNA synthetase</keyword>
<evidence type="ECO:0000256" key="14">
    <source>
        <dbReference type="SAM" id="Coils"/>
    </source>
</evidence>
<accession>A0A841C3M7</accession>
<dbReference type="InterPro" id="IPR015803">
    <property type="entry name" value="Cys-tRNA-ligase"/>
</dbReference>
<dbReference type="InterPro" id="IPR014729">
    <property type="entry name" value="Rossmann-like_a/b/a_fold"/>
</dbReference>
<feature type="coiled-coil region" evidence="14">
    <location>
        <begin position="318"/>
        <end position="345"/>
    </location>
</feature>
<evidence type="ECO:0000256" key="10">
    <source>
        <dbReference type="ARBA" id="ARBA00022917"/>
    </source>
</evidence>
<dbReference type="Proteomes" id="UP000562464">
    <property type="component" value="Unassembled WGS sequence"/>
</dbReference>
<dbReference type="SUPFAM" id="SSF47323">
    <property type="entry name" value="Anticodon-binding domain of a subclass of class I aminoacyl-tRNA synthetases"/>
    <property type="match status" value="1"/>
</dbReference>
<keyword evidence="7 13" id="KW-0547">Nucleotide-binding</keyword>
<evidence type="ECO:0000256" key="13">
    <source>
        <dbReference type="HAMAP-Rule" id="MF_00041"/>
    </source>
</evidence>
<feature type="binding site" evidence="13">
    <location>
        <position position="28"/>
    </location>
    <ligand>
        <name>Zn(2+)</name>
        <dbReference type="ChEBI" id="CHEBI:29105"/>
    </ligand>
</feature>
<dbReference type="GO" id="GO:0008270">
    <property type="term" value="F:zinc ion binding"/>
    <property type="evidence" value="ECO:0007669"/>
    <property type="project" value="UniProtKB-UniRule"/>
</dbReference>
<comment type="caution">
    <text evidence="16">The sequence shown here is derived from an EMBL/GenBank/DDBJ whole genome shotgun (WGS) entry which is preliminary data.</text>
</comment>
<comment type="catalytic activity">
    <reaction evidence="12 13">
        <text>tRNA(Cys) + L-cysteine + ATP = L-cysteinyl-tRNA(Cys) + AMP + diphosphate</text>
        <dbReference type="Rhea" id="RHEA:17773"/>
        <dbReference type="Rhea" id="RHEA-COMP:9661"/>
        <dbReference type="Rhea" id="RHEA-COMP:9679"/>
        <dbReference type="ChEBI" id="CHEBI:30616"/>
        <dbReference type="ChEBI" id="CHEBI:33019"/>
        <dbReference type="ChEBI" id="CHEBI:35235"/>
        <dbReference type="ChEBI" id="CHEBI:78442"/>
        <dbReference type="ChEBI" id="CHEBI:78517"/>
        <dbReference type="ChEBI" id="CHEBI:456215"/>
        <dbReference type="EC" id="6.1.1.16"/>
    </reaction>
</comment>
<dbReference type="Gene3D" id="3.40.50.620">
    <property type="entry name" value="HUPs"/>
    <property type="match status" value="1"/>
</dbReference>
<dbReference type="GO" id="GO:0004817">
    <property type="term" value="F:cysteine-tRNA ligase activity"/>
    <property type="evidence" value="ECO:0007669"/>
    <property type="project" value="UniProtKB-UniRule"/>
</dbReference>
<gene>
    <name evidence="13" type="primary">cysS</name>
    <name evidence="16" type="ORF">HNQ37_000303</name>
</gene>
<evidence type="ECO:0000313" key="16">
    <source>
        <dbReference type="EMBL" id="MBB5887433.1"/>
    </source>
</evidence>
<dbReference type="Pfam" id="PF09190">
    <property type="entry name" value="DALR_2"/>
    <property type="match status" value="1"/>
</dbReference>
<dbReference type="AlphaFoldDB" id="A0A841C3M7"/>
<keyword evidence="10 13" id="KW-0648">Protein biosynthesis</keyword>
<evidence type="ECO:0000256" key="5">
    <source>
        <dbReference type="ARBA" id="ARBA00022598"/>
    </source>
</evidence>
<dbReference type="SUPFAM" id="SSF52374">
    <property type="entry name" value="Nucleotidylyl transferase"/>
    <property type="match status" value="1"/>
</dbReference>
<keyword evidence="5 13" id="KW-0436">Ligase</keyword>
<dbReference type="InterPro" id="IPR056411">
    <property type="entry name" value="CysS_C"/>
</dbReference>
<evidence type="ECO:0000256" key="4">
    <source>
        <dbReference type="ARBA" id="ARBA00022490"/>
    </source>
</evidence>
<dbReference type="FunFam" id="3.40.50.620:FF:000130">
    <property type="entry name" value="Cysteine--tRNA ligase"/>
    <property type="match status" value="1"/>
</dbReference>
<dbReference type="Pfam" id="PF01406">
    <property type="entry name" value="tRNA-synt_1e"/>
    <property type="match status" value="1"/>
</dbReference>
<dbReference type="RefSeq" id="WP_183538616.1">
    <property type="nucleotide sequence ID" value="NZ_JACHHV010000003.1"/>
</dbReference>
<feature type="binding site" evidence="13">
    <location>
        <position position="248"/>
    </location>
    <ligand>
        <name>Zn(2+)</name>
        <dbReference type="ChEBI" id="CHEBI:29105"/>
    </ligand>
</feature>
<evidence type="ECO:0000256" key="1">
    <source>
        <dbReference type="ARBA" id="ARBA00004496"/>
    </source>
</evidence>